<proteinExistence type="predicted"/>
<keyword evidence="3" id="KW-1185">Reference proteome</keyword>
<sequence length="136" mass="14577">MILRTEVGSGVLLRYLAEWLFQLTGGEIARHCPRILLFDRALYPGNYSGNCSGNYYCRMPRVSIKCPATPCAPLPVGMCSAAIPIPTGKSNVSSGISSGTTLSSSGKFQHQMQQRKTSSPSGVSACTSFSPKQQRA</sequence>
<dbReference type="Proteomes" id="UP000267096">
    <property type="component" value="Unassembled WGS sequence"/>
</dbReference>
<dbReference type="AlphaFoldDB" id="A0A0M3JMD5"/>
<organism evidence="4">
    <name type="scientific">Anisakis simplex</name>
    <name type="common">Herring worm</name>
    <dbReference type="NCBI Taxonomy" id="6269"/>
    <lineage>
        <taxon>Eukaryota</taxon>
        <taxon>Metazoa</taxon>
        <taxon>Ecdysozoa</taxon>
        <taxon>Nematoda</taxon>
        <taxon>Chromadorea</taxon>
        <taxon>Rhabditida</taxon>
        <taxon>Spirurina</taxon>
        <taxon>Ascaridomorpha</taxon>
        <taxon>Ascaridoidea</taxon>
        <taxon>Anisakidae</taxon>
        <taxon>Anisakis</taxon>
        <taxon>Anisakis simplex complex</taxon>
    </lineage>
</organism>
<name>A0A0M3JMD5_ANISI</name>
<accession>A0A0M3JMD5</accession>
<evidence type="ECO:0000256" key="1">
    <source>
        <dbReference type="SAM" id="MobiDB-lite"/>
    </source>
</evidence>
<feature type="compositionally biased region" description="Low complexity" evidence="1">
    <location>
        <begin position="93"/>
        <end position="106"/>
    </location>
</feature>
<gene>
    <name evidence="2" type="ORF">ASIM_LOCUS8573</name>
</gene>
<evidence type="ECO:0000313" key="2">
    <source>
        <dbReference type="EMBL" id="VDK32905.1"/>
    </source>
</evidence>
<dbReference type="EMBL" id="UYRR01023686">
    <property type="protein sequence ID" value="VDK32905.1"/>
    <property type="molecule type" value="Genomic_DNA"/>
</dbReference>
<reference evidence="2 3" key="2">
    <citation type="submission" date="2018-11" db="EMBL/GenBank/DDBJ databases">
        <authorList>
            <consortium name="Pathogen Informatics"/>
        </authorList>
    </citation>
    <scope>NUCLEOTIDE SEQUENCE [LARGE SCALE GENOMIC DNA]</scope>
</reference>
<dbReference type="WBParaSite" id="ASIM_0000882001-mRNA-1">
    <property type="protein sequence ID" value="ASIM_0000882001-mRNA-1"/>
    <property type="gene ID" value="ASIM_0000882001"/>
</dbReference>
<reference evidence="4" key="1">
    <citation type="submission" date="2017-02" db="UniProtKB">
        <authorList>
            <consortium name="WormBaseParasite"/>
        </authorList>
    </citation>
    <scope>IDENTIFICATION</scope>
</reference>
<evidence type="ECO:0000313" key="3">
    <source>
        <dbReference type="Proteomes" id="UP000267096"/>
    </source>
</evidence>
<protein>
    <submittedName>
        <fullName evidence="2 4">Uncharacterized protein</fullName>
    </submittedName>
</protein>
<feature type="compositionally biased region" description="Polar residues" evidence="1">
    <location>
        <begin position="107"/>
        <end position="136"/>
    </location>
</feature>
<feature type="region of interest" description="Disordered" evidence="1">
    <location>
        <begin position="89"/>
        <end position="136"/>
    </location>
</feature>
<evidence type="ECO:0000313" key="4">
    <source>
        <dbReference type="WBParaSite" id="ASIM_0000882001-mRNA-1"/>
    </source>
</evidence>